<gene>
    <name evidence="1" type="ORF">J2D73_06470</name>
</gene>
<accession>A0ABS3LU48</accession>
<sequence length="52" mass="5744">MKRSGYPAENVPPARHFRGGRLYAAPQLQVAGSISNEVAGPVEMVPFMRVFR</sequence>
<evidence type="ECO:0000313" key="1">
    <source>
        <dbReference type="EMBL" id="MBO1359440.1"/>
    </source>
</evidence>
<dbReference type="EMBL" id="JAFVMF010000006">
    <property type="protein sequence ID" value="MBO1359440.1"/>
    <property type="molecule type" value="Genomic_DNA"/>
</dbReference>
<reference evidence="1 2" key="1">
    <citation type="submission" date="2021-03" db="EMBL/GenBank/DDBJ databases">
        <title>The complete genome sequence of Acetobacter sacchari TBRC 11175.</title>
        <authorList>
            <person name="Charoenyingcharoen P."/>
            <person name="Yukphan P."/>
        </authorList>
    </citation>
    <scope>NUCLEOTIDE SEQUENCE [LARGE SCALE GENOMIC DNA]</scope>
    <source>
        <strain evidence="1 2">TBRC 11175</strain>
    </source>
</reference>
<organism evidence="1 2">
    <name type="scientific">Acetobacter sacchari</name>
    <dbReference type="NCBI Taxonomy" id="2661687"/>
    <lineage>
        <taxon>Bacteria</taxon>
        <taxon>Pseudomonadati</taxon>
        <taxon>Pseudomonadota</taxon>
        <taxon>Alphaproteobacteria</taxon>
        <taxon>Acetobacterales</taxon>
        <taxon>Acetobacteraceae</taxon>
        <taxon>Acetobacter</taxon>
    </lineage>
</organism>
<protein>
    <submittedName>
        <fullName evidence="1">Uncharacterized protein</fullName>
    </submittedName>
</protein>
<evidence type="ECO:0000313" key="2">
    <source>
        <dbReference type="Proteomes" id="UP000664771"/>
    </source>
</evidence>
<dbReference type="Proteomes" id="UP000664771">
    <property type="component" value="Unassembled WGS sequence"/>
</dbReference>
<proteinExistence type="predicted"/>
<keyword evidence="2" id="KW-1185">Reference proteome</keyword>
<comment type="caution">
    <text evidence="1">The sequence shown here is derived from an EMBL/GenBank/DDBJ whole genome shotgun (WGS) entry which is preliminary data.</text>
</comment>
<name>A0ABS3LU48_9PROT</name>
<dbReference type="RefSeq" id="WP_207880546.1">
    <property type="nucleotide sequence ID" value="NZ_JAFVMF010000006.1"/>
</dbReference>